<dbReference type="Proteomes" id="UP000008908">
    <property type="component" value="Chromosome"/>
</dbReference>
<organism evidence="1 2">
    <name type="scientific">Allomuricauda ruestringensis (strain DSM 13258 / CIP 107369 / LMG 19739 / B1)</name>
    <name type="common">Muricauda ruestringensis</name>
    <dbReference type="NCBI Taxonomy" id="886377"/>
    <lineage>
        <taxon>Bacteria</taxon>
        <taxon>Pseudomonadati</taxon>
        <taxon>Bacteroidota</taxon>
        <taxon>Flavobacteriia</taxon>
        <taxon>Flavobacteriales</taxon>
        <taxon>Flavobacteriaceae</taxon>
        <taxon>Flagellimonas</taxon>
    </lineage>
</organism>
<keyword evidence="2" id="KW-1185">Reference proteome</keyword>
<dbReference type="HOGENOM" id="CLU_162613_0_0_10"/>
<name>G2PIE5_ALLRU</name>
<dbReference type="InterPro" id="IPR053825">
    <property type="entry name" value="DUF7009"/>
</dbReference>
<dbReference type="STRING" id="886377.Murru_2735"/>
<evidence type="ECO:0000313" key="2">
    <source>
        <dbReference type="Proteomes" id="UP000008908"/>
    </source>
</evidence>
<dbReference type="Pfam" id="PF22668">
    <property type="entry name" value="DUF7009"/>
    <property type="match status" value="1"/>
</dbReference>
<dbReference type="KEGG" id="mrs:Murru_2735"/>
<reference evidence="2" key="1">
    <citation type="submission" date="2011-08" db="EMBL/GenBank/DDBJ databases">
        <title>The complete genome of Muricauda ruestringensis DSM 13258.</title>
        <authorList>
            <person name="Lucas S."/>
            <person name="Han J."/>
            <person name="Lapidus A."/>
            <person name="Bruce D."/>
            <person name="Goodwin L."/>
            <person name="Pitluck S."/>
            <person name="Peters L."/>
            <person name="Kyrpides N."/>
            <person name="Mavromatis K."/>
            <person name="Ivanova N."/>
            <person name="Ovchinnikova G."/>
            <person name="Teshima H."/>
            <person name="Detter J.C."/>
            <person name="Tapia R."/>
            <person name="Han C."/>
            <person name="Land M."/>
            <person name="Hauser L."/>
            <person name="Markowitz V."/>
            <person name="Cheng J.-F."/>
            <person name="Hugenholtz P."/>
            <person name="Woyke T."/>
            <person name="Wu D."/>
            <person name="Spring S."/>
            <person name="Schroeder M."/>
            <person name="Brambilla E."/>
            <person name="Klenk H.-P."/>
            <person name="Eisen J.A."/>
        </authorList>
    </citation>
    <scope>NUCLEOTIDE SEQUENCE [LARGE SCALE GENOMIC DNA]</scope>
    <source>
        <strain evidence="2">DSM 13258 / LMG 19739 / B1</strain>
    </source>
</reference>
<evidence type="ECO:0000313" key="1">
    <source>
        <dbReference type="EMBL" id="AEM71763.1"/>
    </source>
</evidence>
<sequence>MKIRIKGNSIRYRLTKTEVETFCETGSIKETTTFGNALFTYKLMAKKGVDVLEASFKEKTITMYLSEEERLTWATSDNVGFGTTMDLPHGERLSLLLEKDFVCLDETVEDQSDNYPNPKSGTNTC</sequence>
<dbReference type="eggNOG" id="ENOG503316Y">
    <property type="taxonomic scope" value="Bacteria"/>
</dbReference>
<accession>G2PIE5</accession>
<gene>
    <name evidence="1" type="ordered locus">Murru_2735</name>
</gene>
<reference evidence="1 2" key="2">
    <citation type="journal article" date="2012" name="Stand. Genomic Sci.">
        <title>Complete genome sequence of the facultatively anaerobic, appendaged bacterium Muricauda ruestringensis type strain (B1(T)).</title>
        <authorList>
            <person name="Huntemann M."/>
            <person name="Teshima H."/>
            <person name="Lapidus A."/>
            <person name="Nolan M."/>
            <person name="Lucas S."/>
            <person name="Hammon N."/>
            <person name="Deshpande S."/>
            <person name="Cheng J.F."/>
            <person name="Tapia R."/>
            <person name="Goodwin L.A."/>
            <person name="Pitluck S."/>
            <person name="Liolios K."/>
            <person name="Pagani I."/>
            <person name="Ivanova N."/>
            <person name="Mavromatis K."/>
            <person name="Mikhailova N."/>
            <person name="Pati A."/>
            <person name="Chen A."/>
            <person name="Palaniappan K."/>
            <person name="Land M."/>
            <person name="Hauser L."/>
            <person name="Pan C."/>
            <person name="Brambilla E.M."/>
            <person name="Rohde M."/>
            <person name="Spring S."/>
            <person name="Goker M."/>
            <person name="Detter J.C."/>
            <person name="Bristow J."/>
            <person name="Eisen J.A."/>
            <person name="Markowitz V."/>
            <person name="Hugenholtz P."/>
            <person name="Kyrpides N.C."/>
            <person name="Klenk H.P."/>
            <person name="Woyke T."/>
        </authorList>
    </citation>
    <scope>NUCLEOTIDE SEQUENCE [LARGE SCALE GENOMIC DNA]</scope>
    <source>
        <strain evidence="2">DSM 13258 / LMG 19739 / B1</strain>
    </source>
</reference>
<dbReference type="RefSeq" id="WP_014034044.1">
    <property type="nucleotide sequence ID" value="NC_015945.1"/>
</dbReference>
<dbReference type="AlphaFoldDB" id="G2PIE5"/>
<dbReference type="OrthoDB" id="7060517at2"/>
<protein>
    <submittedName>
        <fullName evidence="1">Uncharacterized protein</fullName>
    </submittedName>
</protein>
<dbReference type="EMBL" id="CP002999">
    <property type="protein sequence ID" value="AEM71763.1"/>
    <property type="molecule type" value="Genomic_DNA"/>
</dbReference>
<proteinExistence type="predicted"/>